<evidence type="ECO:0000256" key="1">
    <source>
        <dbReference type="SAM" id="MobiDB-lite"/>
    </source>
</evidence>
<dbReference type="GO" id="GO:0016787">
    <property type="term" value="F:hydrolase activity"/>
    <property type="evidence" value="ECO:0007669"/>
    <property type="project" value="UniProtKB-KW"/>
</dbReference>
<evidence type="ECO:0000313" key="2">
    <source>
        <dbReference type="EMBL" id="EIW81084.1"/>
    </source>
</evidence>
<reference evidence="3" key="1">
    <citation type="journal article" date="2012" name="Science">
        <title>The Paleozoic origin of enzymatic lignin decomposition reconstructed from 31 fungal genomes.</title>
        <authorList>
            <person name="Floudas D."/>
            <person name="Binder M."/>
            <person name="Riley R."/>
            <person name="Barry K."/>
            <person name="Blanchette R.A."/>
            <person name="Henrissat B."/>
            <person name="Martinez A.T."/>
            <person name="Otillar R."/>
            <person name="Spatafora J.W."/>
            <person name="Yadav J.S."/>
            <person name="Aerts A."/>
            <person name="Benoit I."/>
            <person name="Boyd A."/>
            <person name="Carlson A."/>
            <person name="Copeland A."/>
            <person name="Coutinho P.M."/>
            <person name="de Vries R.P."/>
            <person name="Ferreira P."/>
            <person name="Findley K."/>
            <person name="Foster B."/>
            <person name="Gaskell J."/>
            <person name="Glotzer D."/>
            <person name="Gorecki P."/>
            <person name="Heitman J."/>
            <person name="Hesse C."/>
            <person name="Hori C."/>
            <person name="Igarashi K."/>
            <person name="Jurgens J.A."/>
            <person name="Kallen N."/>
            <person name="Kersten P."/>
            <person name="Kohler A."/>
            <person name="Kuees U."/>
            <person name="Kumar T.K.A."/>
            <person name="Kuo A."/>
            <person name="LaButti K."/>
            <person name="Larrondo L.F."/>
            <person name="Lindquist E."/>
            <person name="Ling A."/>
            <person name="Lombard V."/>
            <person name="Lucas S."/>
            <person name="Lundell T."/>
            <person name="Martin R."/>
            <person name="McLaughlin D.J."/>
            <person name="Morgenstern I."/>
            <person name="Morin E."/>
            <person name="Murat C."/>
            <person name="Nagy L.G."/>
            <person name="Nolan M."/>
            <person name="Ohm R.A."/>
            <person name="Patyshakuliyeva A."/>
            <person name="Rokas A."/>
            <person name="Ruiz-Duenas F.J."/>
            <person name="Sabat G."/>
            <person name="Salamov A."/>
            <person name="Samejima M."/>
            <person name="Schmutz J."/>
            <person name="Slot J.C."/>
            <person name="St John F."/>
            <person name="Stenlid J."/>
            <person name="Sun H."/>
            <person name="Sun S."/>
            <person name="Syed K."/>
            <person name="Tsang A."/>
            <person name="Wiebenga A."/>
            <person name="Young D."/>
            <person name="Pisabarro A."/>
            <person name="Eastwood D.C."/>
            <person name="Martin F."/>
            <person name="Cullen D."/>
            <person name="Grigoriev I.V."/>
            <person name="Hibbett D.S."/>
        </authorList>
    </citation>
    <scope>NUCLEOTIDE SEQUENCE [LARGE SCALE GENOMIC DNA]</scope>
    <source>
        <strain evidence="3">RWD-64-598 SS2</strain>
    </source>
</reference>
<dbReference type="KEGG" id="cput:CONPUDRAFT_124016"/>
<dbReference type="OMA" id="SIWHPLW"/>
<dbReference type="EMBL" id="JH711578">
    <property type="protein sequence ID" value="EIW81084.1"/>
    <property type="molecule type" value="Genomic_DNA"/>
</dbReference>
<feature type="region of interest" description="Disordered" evidence="1">
    <location>
        <begin position="384"/>
        <end position="410"/>
    </location>
</feature>
<gene>
    <name evidence="2" type="ORF">CONPUDRAFT_124016</name>
</gene>
<keyword evidence="3" id="KW-1185">Reference proteome</keyword>
<accession>A0A5M3MQS6</accession>
<feature type="region of interest" description="Disordered" evidence="1">
    <location>
        <begin position="31"/>
        <end position="53"/>
    </location>
</feature>
<comment type="caution">
    <text evidence="2">The sequence shown here is derived from an EMBL/GenBank/DDBJ whole genome shotgun (WGS) entry which is preliminary data.</text>
</comment>
<dbReference type="OrthoDB" id="5592486at2759"/>
<feature type="region of interest" description="Disordered" evidence="1">
    <location>
        <begin position="562"/>
        <end position="590"/>
    </location>
</feature>
<proteinExistence type="predicted"/>
<dbReference type="Gene3D" id="3.40.50.1820">
    <property type="entry name" value="alpha/beta hydrolase"/>
    <property type="match status" value="1"/>
</dbReference>
<dbReference type="Proteomes" id="UP000053558">
    <property type="component" value="Unassembled WGS sequence"/>
</dbReference>
<feature type="compositionally biased region" description="Polar residues" evidence="1">
    <location>
        <begin position="31"/>
        <end position="47"/>
    </location>
</feature>
<dbReference type="InterPro" id="IPR029058">
    <property type="entry name" value="AB_hydrolase_fold"/>
</dbReference>
<keyword evidence="2" id="KW-0378">Hydrolase</keyword>
<sequence length="613" mass="67480">MNNVYFAAPVAALVRRIVNVFSTLSITHQYVSRSTSLDESPTLSAKSPFSPEPKSFLEKWPWNGTLRSTASEMSSGIDSSEFAPPSNASSKPPEPPSSSPTPSPPHRTNLDPKSDDIVHQLMRNPALYDPMRAPRYPIVLCHGLYGFDVRGPSSFPSLRMHYWSNVLEILRKKVGANVIVTSVPGTGSIASRSENLDRLLQERARGRGVNLLAHSMGGLDCRHLISHVKPTEYAPLSLTTISTPHRGSPFMDWCSENIGLGRNRQRDSQIHASASSSNSPAPLDRATALAEALKEKAKKEAAFSLASLPSSFTTLILSLLDSPAYANLTTNYLMNVFNPATPDDPRVRYFSVAGRLDEMSIWHPLWLPKMVLDDSERRARERIRVEAASGSDSGSGSGTGDGWDREGPPLWERSDLWGNDGLVSVQSARWGEFLGIIEGCDHWEIRGARGMDFGVNVDLSQLGSLTSRVSIGSMDGWSFGDWGRFVTAWKKEDQKRESESRRAGNGGGEAGQAKAAPHEARGSATLTKKEDRDRLRAKEREDPVIKASTDKLSAVFDWIVDHVPASGSPPKTPVPTEPPPQKVKKPRINELETRMDLERFYVALSRKLYDEGL</sequence>
<feature type="compositionally biased region" description="Pro residues" evidence="1">
    <location>
        <begin position="92"/>
        <end position="105"/>
    </location>
</feature>
<organism evidence="2 3">
    <name type="scientific">Coniophora puteana (strain RWD-64-598)</name>
    <name type="common">Brown rot fungus</name>
    <dbReference type="NCBI Taxonomy" id="741705"/>
    <lineage>
        <taxon>Eukaryota</taxon>
        <taxon>Fungi</taxon>
        <taxon>Dikarya</taxon>
        <taxon>Basidiomycota</taxon>
        <taxon>Agaricomycotina</taxon>
        <taxon>Agaricomycetes</taxon>
        <taxon>Agaricomycetidae</taxon>
        <taxon>Boletales</taxon>
        <taxon>Coniophorineae</taxon>
        <taxon>Coniophoraceae</taxon>
        <taxon>Coniophora</taxon>
    </lineage>
</organism>
<dbReference type="GeneID" id="19199797"/>
<dbReference type="AlphaFoldDB" id="A0A5M3MQS6"/>
<dbReference type="SUPFAM" id="SSF53474">
    <property type="entry name" value="alpha/beta-Hydrolases"/>
    <property type="match status" value="1"/>
</dbReference>
<dbReference type="PANTHER" id="PTHR11440">
    <property type="entry name" value="LECITHIN-CHOLESTEROL ACYLTRANSFERASE-RELATED"/>
    <property type="match status" value="1"/>
</dbReference>
<evidence type="ECO:0000313" key="3">
    <source>
        <dbReference type="Proteomes" id="UP000053558"/>
    </source>
</evidence>
<feature type="compositionally biased region" description="Basic and acidic residues" evidence="1">
    <location>
        <begin position="491"/>
        <end position="502"/>
    </location>
</feature>
<feature type="compositionally biased region" description="Basic and acidic residues" evidence="1">
    <location>
        <begin position="516"/>
        <end position="543"/>
    </location>
</feature>
<protein>
    <submittedName>
        <fullName evidence="2">Alpha beta-hydrolase</fullName>
    </submittedName>
</protein>
<feature type="region of interest" description="Disordered" evidence="1">
    <location>
        <begin position="69"/>
        <end position="113"/>
    </location>
</feature>
<feature type="compositionally biased region" description="Pro residues" evidence="1">
    <location>
        <begin position="570"/>
        <end position="581"/>
    </location>
</feature>
<feature type="region of interest" description="Disordered" evidence="1">
    <location>
        <begin position="491"/>
        <end position="543"/>
    </location>
</feature>
<dbReference type="RefSeq" id="XP_007768509.1">
    <property type="nucleotide sequence ID" value="XM_007770319.1"/>
</dbReference>
<name>A0A5M3MQS6_CONPW</name>
<feature type="compositionally biased region" description="Polar residues" evidence="1">
    <location>
        <begin position="69"/>
        <end position="78"/>
    </location>
</feature>